<evidence type="ECO:0000313" key="8">
    <source>
        <dbReference type="Proteomes" id="UP000824101"/>
    </source>
</evidence>
<organism evidence="7 8">
    <name type="scientific">Candidatus Lachnoclostridium stercorigallinarum</name>
    <dbReference type="NCBI Taxonomy" id="2838634"/>
    <lineage>
        <taxon>Bacteria</taxon>
        <taxon>Bacillati</taxon>
        <taxon>Bacillota</taxon>
        <taxon>Clostridia</taxon>
        <taxon>Lachnospirales</taxon>
        <taxon>Lachnospiraceae</taxon>
    </lineage>
</organism>
<proteinExistence type="predicted"/>
<protein>
    <submittedName>
        <fullName evidence="7">FUSC family protein</fullName>
    </submittedName>
</protein>
<dbReference type="Pfam" id="PF13515">
    <property type="entry name" value="FUSC_2"/>
    <property type="match status" value="1"/>
</dbReference>
<comment type="caution">
    <text evidence="7">The sequence shown here is derived from an EMBL/GenBank/DDBJ whole genome shotgun (WGS) entry which is preliminary data.</text>
</comment>
<keyword evidence="2 5" id="KW-0812">Transmembrane</keyword>
<evidence type="ECO:0000256" key="4">
    <source>
        <dbReference type="ARBA" id="ARBA00023136"/>
    </source>
</evidence>
<comment type="subcellular location">
    <subcellularLocation>
        <location evidence="1">Membrane</location>
        <topology evidence="1">Multi-pass membrane protein</topology>
    </subcellularLocation>
</comment>
<feature type="transmembrane region" description="Helical" evidence="5">
    <location>
        <begin position="21"/>
        <end position="48"/>
    </location>
</feature>
<name>A0A9D2GHF8_9FIRM</name>
<dbReference type="EMBL" id="DXBC01000127">
    <property type="protein sequence ID" value="HIZ79739.1"/>
    <property type="molecule type" value="Genomic_DNA"/>
</dbReference>
<accession>A0A9D2GHF8</accession>
<evidence type="ECO:0000256" key="3">
    <source>
        <dbReference type="ARBA" id="ARBA00022989"/>
    </source>
</evidence>
<evidence type="ECO:0000259" key="6">
    <source>
        <dbReference type="Pfam" id="PF13515"/>
    </source>
</evidence>
<reference evidence="7" key="2">
    <citation type="submission" date="2021-04" db="EMBL/GenBank/DDBJ databases">
        <authorList>
            <person name="Gilroy R."/>
        </authorList>
    </citation>
    <scope>NUCLEOTIDE SEQUENCE</scope>
    <source>
        <strain evidence="7">ChiBcec1-1093</strain>
    </source>
</reference>
<keyword evidence="3 5" id="KW-1133">Transmembrane helix</keyword>
<dbReference type="GO" id="GO:0016020">
    <property type="term" value="C:membrane"/>
    <property type="evidence" value="ECO:0007669"/>
    <property type="project" value="UniProtKB-SubCell"/>
</dbReference>
<evidence type="ECO:0000313" key="7">
    <source>
        <dbReference type="EMBL" id="HIZ79739.1"/>
    </source>
</evidence>
<dbReference type="Proteomes" id="UP000824101">
    <property type="component" value="Unassembled WGS sequence"/>
</dbReference>
<reference evidence="7" key="1">
    <citation type="journal article" date="2021" name="PeerJ">
        <title>Extensive microbial diversity within the chicken gut microbiome revealed by metagenomics and culture.</title>
        <authorList>
            <person name="Gilroy R."/>
            <person name="Ravi A."/>
            <person name="Getino M."/>
            <person name="Pursley I."/>
            <person name="Horton D.L."/>
            <person name="Alikhan N.F."/>
            <person name="Baker D."/>
            <person name="Gharbi K."/>
            <person name="Hall N."/>
            <person name="Watson M."/>
            <person name="Adriaenssens E.M."/>
            <person name="Foster-Nyarko E."/>
            <person name="Jarju S."/>
            <person name="Secka A."/>
            <person name="Antonio M."/>
            <person name="Oren A."/>
            <person name="Chaudhuri R.R."/>
            <person name="La Ragione R."/>
            <person name="Hildebrand F."/>
            <person name="Pallen M.J."/>
        </authorList>
    </citation>
    <scope>NUCLEOTIDE SEQUENCE</scope>
    <source>
        <strain evidence="7">ChiBcec1-1093</strain>
    </source>
</reference>
<feature type="domain" description="Integral membrane bound transporter" evidence="6">
    <location>
        <begin position="354"/>
        <end position="475"/>
    </location>
</feature>
<evidence type="ECO:0000256" key="1">
    <source>
        <dbReference type="ARBA" id="ARBA00004141"/>
    </source>
</evidence>
<dbReference type="AlphaFoldDB" id="A0A9D2GHF8"/>
<feature type="transmembrane region" description="Helical" evidence="5">
    <location>
        <begin position="343"/>
        <end position="360"/>
    </location>
</feature>
<evidence type="ECO:0000256" key="5">
    <source>
        <dbReference type="SAM" id="Phobius"/>
    </source>
</evidence>
<sequence length="637" mass="72827">MKQMILGGKERVQKALPVIGCFFFLYSIIVGIFGTQYAIAVSIFTSVFQSQRLKEHSFFYYVRLLFDSFLLCILAYISSFSLPLCILLNFTVPFLLVFLHSSQFNPKGYFSYAMMFIFLQFRPAAPDTIATELIVIAVAVAALTIYLQLYTRLSLRPADPWAEIRLGLDELSELMEQIASGSFSGDIADRLRKLEQKFHTLSYSQHRLFTAKQSSAKLYDMFSILFQRASYLVSDTSWKPDANPAHTAAMHQLASYVKKVREEISPTDNEELIAEAREILSRMSAENTRLRIFFRSFLHMMILILKEVTETESPAFRSHQTSMVEAVTCLWRRCSPESFEMRFAMRLSVVMTISYAVSYLTDITHSYWFPMNAFLMLMPAYEESDRRARTRPVGTAIGCVLVYLILPFLTSTASQFVFALASLSIMYCLTPGTWNQPIFSTCYALTLTCMSIPQNTAISVRLISVLAAMVLVFAVNHCIFSTSAETLFRFNVRLLFRLHNSYWDIIWGTVKGWADLSAAREILTYFHMVYGEASAYLNQQPPSPLTEMDRKALVTMWQVFSELEQIKFLLQLGDAEQNDQMQILHLATECRKHFTKRSTALLPGNYALQIENPDLAYVIRRYLTNAGAVSEAFARFV</sequence>
<feature type="transmembrane region" description="Helical" evidence="5">
    <location>
        <begin position="393"/>
        <end position="410"/>
    </location>
</feature>
<keyword evidence="4 5" id="KW-0472">Membrane</keyword>
<dbReference type="InterPro" id="IPR049453">
    <property type="entry name" value="Memb_transporter_dom"/>
</dbReference>
<feature type="transmembrane region" description="Helical" evidence="5">
    <location>
        <begin position="455"/>
        <end position="475"/>
    </location>
</feature>
<evidence type="ECO:0000256" key="2">
    <source>
        <dbReference type="ARBA" id="ARBA00022692"/>
    </source>
</evidence>
<feature type="transmembrane region" description="Helical" evidence="5">
    <location>
        <begin position="68"/>
        <end position="97"/>
    </location>
</feature>
<feature type="transmembrane region" description="Helical" evidence="5">
    <location>
        <begin position="416"/>
        <end position="434"/>
    </location>
</feature>
<gene>
    <name evidence="7" type="ORF">IAA17_08130</name>
</gene>
<feature type="transmembrane region" description="Helical" evidence="5">
    <location>
        <begin position="131"/>
        <end position="149"/>
    </location>
</feature>